<reference evidence="2 3" key="1">
    <citation type="submission" date="2009-11" db="EMBL/GenBank/DDBJ databases">
        <title>Annotation of Allomyces macrogynus ATCC 38327.</title>
        <authorList>
            <consortium name="The Broad Institute Genome Sequencing Platform"/>
            <person name="Russ C."/>
            <person name="Cuomo C."/>
            <person name="Burger G."/>
            <person name="Gray M.W."/>
            <person name="Holland P.W.H."/>
            <person name="King N."/>
            <person name="Lang F.B.F."/>
            <person name="Roger A.J."/>
            <person name="Ruiz-Trillo I."/>
            <person name="Young S.K."/>
            <person name="Zeng Q."/>
            <person name="Gargeya S."/>
            <person name="Fitzgerald M."/>
            <person name="Haas B."/>
            <person name="Abouelleil A."/>
            <person name="Alvarado L."/>
            <person name="Arachchi H.M."/>
            <person name="Berlin A."/>
            <person name="Chapman S.B."/>
            <person name="Gearin G."/>
            <person name="Goldberg J."/>
            <person name="Griggs A."/>
            <person name="Gujja S."/>
            <person name="Hansen M."/>
            <person name="Heiman D."/>
            <person name="Howarth C."/>
            <person name="Larimer J."/>
            <person name="Lui A."/>
            <person name="MacDonald P.J.P."/>
            <person name="McCowen C."/>
            <person name="Montmayeur A."/>
            <person name="Murphy C."/>
            <person name="Neiman D."/>
            <person name="Pearson M."/>
            <person name="Priest M."/>
            <person name="Roberts A."/>
            <person name="Saif S."/>
            <person name="Shea T."/>
            <person name="Sisk P."/>
            <person name="Stolte C."/>
            <person name="Sykes S."/>
            <person name="Wortman J."/>
            <person name="Nusbaum C."/>
            <person name="Birren B."/>
        </authorList>
    </citation>
    <scope>NUCLEOTIDE SEQUENCE [LARGE SCALE GENOMIC DNA]</scope>
    <source>
        <strain evidence="2 3">ATCC 38327</strain>
    </source>
</reference>
<keyword evidence="3" id="KW-1185">Reference proteome</keyword>
<dbReference type="VEuPathDB" id="FungiDB:AMAG_08018"/>
<dbReference type="Proteomes" id="UP000054350">
    <property type="component" value="Unassembled WGS sequence"/>
</dbReference>
<dbReference type="GO" id="GO:0003352">
    <property type="term" value="P:regulation of cilium movement"/>
    <property type="evidence" value="ECO:0007669"/>
    <property type="project" value="InterPro"/>
</dbReference>
<dbReference type="EMBL" id="GG745341">
    <property type="protein sequence ID" value="KNE62838.1"/>
    <property type="molecule type" value="Genomic_DNA"/>
</dbReference>
<dbReference type="AlphaFoldDB" id="A0A0L0SK41"/>
<proteinExistence type="predicted"/>
<keyword evidence="1" id="KW-0175">Coiled coil</keyword>
<evidence type="ECO:0008006" key="4">
    <source>
        <dbReference type="Google" id="ProtNLM"/>
    </source>
</evidence>
<dbReference type="STRING" id="578462.A0A0L0SK41"/>
<dbReference type="OrthoDB" id="276065at2759"/>
<reference evidence="3" key="2">
    <citation type="submission" date="2009-11" db="EMBL/GenBank/DDBJ databases">
        <title>The Genome Sequence of Allomyces macrogynus strain ATCC 38327.</title>
        <authorList>
            <consortium name="The Broad Institute Genome Sequencing Platform"/>
            <person name="Russ C."/>
            <person name="Cuomo C."/>
            <person name="Shea T."/>
            <person name="Young S.K."/>
            <person name="Zeng Q."/>
            <person name="Koehrsen M."/>
            <person name="Haas B."/>
            <person name="Borodovsky M."/>
            <person name="Guigo R."/>
            <person name="Alvarado L."/>
            <person name="Berlin A."/>
            <person name="Borenstein D."/>
            <person name="Chen Z."/>
            <person name="Engels R."/>
            <person name="Freedman E."/>
            <person name="Gellesch M."/>
            <person name="Goldberg J."/>
            <person name="Griggs A."/>
            <person name="Gujja S."/>
            <person name="Heiman D."/>
            <person name="Hepburn T."/>
            <person name="Howarth C."/>
            <person name="Jen D."/>
            <person name="Larson L."/>
            <person name="Lewis B."/>
            <person name="Mehta T."/>
            <person name="Park D."/>
            <person name="Pearson M."/>
            <person name="Roberts A."/>
            <person name="Saif S."/>
            <person name="Shenoy N."/>
            <person name="Sisk P."/>
            <person name="Stolte C."/>
            <person name="Sykes S."/>
            <person name="Walk T."/>
            <person name="White J."/>
            <person name="Yandava C."/>
            <person name="Burger G."/>
            <person name="Gray M.W."/>
            <person name="Holland P.W.H."/>
            <person name="King N."/>
            <person name="Lang F.B.F."/>
            <person name="Roger A.J."/>
            <person name="Ruiz-Trillo I."/>
            <person name="Lander E."/>
            <person name="Nusbaum C."/>
        </authorList>
    </citation>
    <scope>NUCLEOTIDE SEQUENCE [LARGE SCALE GENOMIC DNA]</scope>
    <source>
        <strain evidence="3">ATCC 38327</strain>
    </source>
</reference>
<dbReference type="Pfam" id="PF11069">
    <property type="entry name" value="CFAP298"/>
    <property type="match status" value="1"/>
</dbReference>
<sequence>MVLIHLKANDESLFLAEIPAATPADTVIADLVYLHNTRLRIERLCTAVDDLAKYGAYKPISNHGYTDEELAKFAKEEASGGSGAPAEDAPCPVVVHEGREHLHRPDPTGRRNGFAPLQSIHDMMQAAITEAQEAISKKNVQLKVKLTRESLDKILANFKGAVTIAYPMGLPEFDPVQEILDDTEDIGATVHAKTVLDPNTATLWWAGKELKRGKLLSDFVGRNDKTTIIAKLQRKGTGAPMREPPLDERGQRELMAYYHKKQEELKRLEEDEDDAYLNSAWANPKALKSTFHGIGSVAWKVGR</sequence>
<feature type="coiled-coil region" evidence="1">
    <location>
        <begin position="251"/>
        <end position="278"/>
    </location>
</feature>
<name>A0A0L0SK41_ALLM3</name>
<gene>
    <name evidence="2" type="ORF">AMAG_08018</name>
</gene>
<organism evidence="2 3">
    <name type="scientific">Allomyces macrogynus (strain ATCC 38327)</name>
    <name type="common">Allomyces javanicus var. macrogynus</name>
    <dbReference type="NCBI Taxonomy" id="578462"/>
    <lineage>
        <taxon>Eukaryota</taxon>
        <taxon>Fungi</taxon>
        <taxon>Fungi incertae sedis</taxon>
        <taxon>Blastocladiomycota</taxon>
        <taxon>Blastocladiomycetes</taxon>
        <taxon>Blastocladiales</taxon>
        <taxon>Blastocladiaceae</taxon>
        <taxon>Allomyces</taxon>
    </lineage>
</organism>
<protein>
    <recommendedName>
        <fullName evidence="4">Cilia- and flagella-associated protein 298</fullName>
    </recommendedName>
</protein>
<dbReference type="InterPro" id="IPR021298">
    <property type="entry name" value="CFAP298"/>
</dbReference>
<dbReference type="eggNOG" id="ENOG502QQ3Z">
    <property type="taxonomic scope" value="Eukaryota"/>
</dbReference>
<evidence type="ECO:0000313" key="2">
    <source>
        <dbReference type="EMBL" id="KNE62838.1"/>
    </source>
</evidence>
<accession>A0A0L0SK41</accession>
<dbReference type="PANTHER" id="PTHR13238">
    <property type="entry name" value="PROTEIN C21ORF59"/>
    <property type="match status" value="1"/>
</dbReference>
<evidence type="ECO:0000256" key="1">
    <source>
        <dbReference type="SAM" id="Coils"/>
    </source>
</evidence>
<evidence type="ECO:0000313" key="3">
    <source>
        <dbReference type="Proteomes" id="UP000054350"/>
    </source>
</evidence>